<proteinExistence type="predicted"/>
<feature type="signal peptide" evidence="2">
    <location>
        <begin position="1"/>
        <end position="21"/>
    </location>
</feature>
<dbReference type="EMBL" id="HBUF01343443">
    <property type="protein sequence ID" value="CAG6706674.1"/>
    <property type="molecule type" value="Transcribed_RNA"/>
</dbReference>
<dbReference type="AlphaFoldDB" id="A0A8D8UIS9"/>
<sequence length="247" mass="27931">MHHQFILWFLSIFLFLFFVCPDSTCSRCQSGQTGDDVSSGQDTGAQNSQETSSSFLNRILTEPSHGTNDFPDETNNQPQPFSVKTEALAPISDNNTRHHSFDEKNYSRLSEHSRDPGCTCRVHSICELENQPSLLDDLLEKSVEGRAIAKKAVLDEKSRKVLIHLVSEEIVGPNPSSESIPYTIYEKWCNLILFKWKEERPESYFIQSYGTRVKPAGALYNKVGNLRTKLKSLNVYTPRTKKSGHAS</sequence>
<reference evidence="3" key="1">
    <citation type="submission" date="2021-05" db="EMBL/GenBank/DDBJ databases">
        <authorList>
            <person name="Alioto T."/>
            <person name="Alioto T."/>
            <person name="Gomez Garrido J."/>
        </authorList>
    </citation>
    <scope>NUCLEOTIDE SEQUENCE</scope>
</reference>
<accession>A0A8D8UIS9</accession>
<feature type="region of interest" description="Disordered" evidence="1">
    <location>
        <begin position="31"/>
        <end position="53"/>
    </location>
</feature>
<feature type="chain" id="PRO_5035639083" evidence="2">
    <location>
        <begin position="22"/>
        <end position="247"/>
    </location>
</feature>
<dbReference type="EMBL" id="HBUF01343442">
    <property type="protein sequence ID" value="CAG6706673.1"/>
    <property type="molecule type" value="Transcribed_RNA"/>
</dbReference>
<keyword evidence="2" id="KW-0732">Signal</keyword>
<evidence type="ECO:0000256" key="2">
    <source>
        <dbReference type="SAM" id="SignalP"/>
    </source>
</evidence>
<protein>
    <submittedName>
        <fullName evidence="3">Uncharacterized protein</fullName>
    </submittedName>
</protein>
<evidence type="ECO:0000256" key="1">
    <source>
        <dbReference type="SAM" id="MobiDB-lite"/>
    </source>
</evidence>
<evidence type="ECO:0000313" key="3">
    <source>
        <dbReference type="EMBL" id="CAG6706674.1"/>
    </source>
</evidence>
<dbReference type="EMBL" id="HBUF01343444">
    <property type="protein sequence ID" value="CAG6706675.1"/>
    <property type="molecule type" value="Transcribed_RNA"/>
</dbReference>
<organism evidence="3">
    <name type="scientific">Cacopsylla melanoneura</name>
    <dbReference type="NCBI Taxonomy" id="428564"/>
    <lineage>
        <taxon>Eukaryota</taxon>
        <taxon>Metazoa</taxon>
        <taxon>Ecdysozoa</taxon>
        <taxon>Arthropoda</taxon>
        <taxon>Hexapoda</taxon>
        <taxon>Insecta</taxon>
        <taxon>Pterygota</taxon>
        <taxon>Neoptera</taxon>
        <taxon>Paraneoptera</taxon>
        <taxon>Hemiptera</taxon>
        <taxon>Sternorrhyncha</taxon>
        <taxon>Psylloidea</taxon>
        <taxon>Psyllidae</taxon>
        <taxon>Psyllinae</taxon>
        <taxon>Cacopsylla</taxon>
    </lineage>
</organism>
<name>A0A8D8UIS9_9HEMI</name>